<dbReference type="InterPro" id="IPR008906">
    <property type="entry name" value="HATC_C_dom"/>
</dbReference>
<dbReference type="GO" id="GO:0046983">
    <property type="term" value="F:protein dimerization activity"/>
    <property type="evidence" value="ECO:0007669"/>
    <property type="project" value="InterPro"/>
</dbReference>
<dbReference type="EMBL" id="CAJNOR010005837">
    <property type="protein sequence ID" value="CAF1577499.1"/>
    <property type="molecule type" value="Genomic_DNA"/>
</dbReference>
<evidence type="ECO:0000256" key="5">
    <source>
        <dbReference type="ARBA" id="ARBA00023242"/>
    </source>
</evidence>
<reference evidence="7" key="1">
    <citation type="submission" date="2021-02" db="EMBL/GenBank/DDBJ databases">
        <authorList>
            <person name="Nowell W R."/>
        </authorList>
    </citation>
    <scope>NUCLEOTIDE SEQUENCE</scope>
</reference>
<evidence type="ECO:0000256" key="4">
    <source>
        <dbReference type="ARBA" id="ARBA00022833"/>
    </source>
</evidence>
<dbReference type="PANTHER" id="PTHR46481:SF10">
    <property type="entry name" value="ZINC FINGER BED DOMAIN-CONTAINING PROTEIN 39"/>
    <property type="match status" value="1"/>
</dbReference>
<comment type="subcellular location">
    <subcellularLocation>
        <location evidence="1">Nucleus</location>
    </subcellularLocation>
</comment>
<accession>A0A815Z430</accession>
<keyword evidence="2" id="KW-0479">Metal-binding</keyword>
<gene>
    <name evidence="7" type="ORF">XAT740_LOCUS45127</name>
</gene>
<sequence length="439" mass="49535">MIKKSSIFNGYVKQQRNLSKQKRDLIQDVRTRWNSTFLIIHSLKILRPIIKKLFRDKHVLTKNRKQLKKFSKLELTSSEWNYLEELWKVLRSFYSATKTISGRNYCTIGAAFFILMKLKGSLSDDQNDILIVKRLKKLLLAKFIHYYEQDRDQLNILKFHAYFDPLSHSLLSESDKRAVEQRVKQTITNGDVNANSQSSTAASTSLSAQASARSPIIVDVVNSTTTSTDGSGQKKNVTAMEAFLMTIGDTAISTPASTKRASIVEEIYNYRLLVEKFNHDRRPSISACVEFWKIYQDALPSIFKLAQQLICTPATSVASEAAFSIAAFAAQKERSRLSAENLSTVIFLKKLPWEACTQSDRSPVGLAHSRTGYPVRLYWCIPTYNFGIPCTGSISISKAWKFGNSISGYLLVTVFPTNFPAIAIMDHMGDYELSLDVGV</sequence>
<evidence type="ECO:0000256" key="3">
    <source>
        <dbReference type="ARBA" id="ARBA00022771"/>
    </source>
</evidence>
<evidence type="ECO:0000313" key="8">
    <source>
        <dbReference type="Proteomes" id="UP000663828"/>
    </source>
</evidence>
<feature type="domain" description="HAT C-terminal dimerisation" evidence="6">
    <location>
        <begin position="281"/>
        <end position="349"/>
    </location>
</feature>
<dbReference type="Proteomes" id="UP000663828">
    <property type="component" value="Unassembled WGS sequence"/>
</dbReference>
<dbReference type="SUPFAM" id="SSF53098">
    <property type="entry name" value="Ribonuclease H-like"/>
    <property type="match status" value="1"/>
</dbReference>
<dbReference type="InterPro" id="IPR012337">
    <property type="entry name" value="RNaseH-like_sf"/>
</dbReference>
<dbReference type="InterPro" id="IPR052035">
    <property type="entry name" value="ZnF_BED_domain_contain"/>
</dbReference>
<comment type="caution">
    <text evidence="7">The sequence shown here is derived from an EMBL/GenBank/DDBJ whole genome shotgun (WGS) entry which is preliminary data.</text>
</comment>
<evidence type="ECO:0000313" key="7">
    <source>
        <dbReference type="EMBL" id="CAF1577499.1"/>
    </source>
</evidence>
<evidence type="ECO:0000256" key="2">
    <source>
        <dbReference type="ARBA" id="ARBA00022723"/>
    </source>
</evidence>
<evidence type="ECO:0000259" key="6">
    <source>
        <dbReference type="Pfam" id="PF05699"/>
    </source>
</evidence>
<evidence type="ECO:0000256" key="1">
    <source>
        <dbReference type="ARBA" id="ARBA00004123"/>
    </source>
</evidence>
<name>A0A815Z430_ADIRI</name>
<keyword evidence="3" id="KW-0863">Zinc-finger</keyword>
<keyword evidence="5" id="KW-0539">Nucleus</keyword>
<dbReference type="GO" id="GO:0008270">
    <property type="term" value="F:zinc ion binding"/>
    <property type="evidence" value="ECO:0007669"/>
    <property type="project" value="UniProtKB-KW"/>
</dbReference>
<dbReference type="Pfam" id="PF05699">
    <property type="entry name" value="Dimer_Tnp_hAT"/>
    <property type="match status" value="1"/>
</dbReference>
<dbReference type="PANTHER" id="PTHR46481">
    <property type="entry name" value="ZINC FINGER BED DOMAIN-CONTAINING PROTEIN 4"/>
    <property type="match status" value="1"/>
</dbReference>
<keyword evidence="4" id="KW-0862">Zinc</keyword>
<dbReference type="AlphaFoldDB" id="A0A815Z430"/>
<keyword evidence="8" id="KW-1185">Reference proteome</keyword>
<proteinExistence type="predicted"/>
<organism evidence="7 8">
    <name type="scientific">Adineta ricciae</name>
    <name type="common">Rotifer</name>
    <dbReference type="NCBI Taxonomy" id="249248"/>
    <lineage>
        <taxon>Eukaryota</taxon>
        <taxon>Metazoa</taxon>
        <taxon>Spiralia</taxon>
        <taxon>Gnathifera</taxon>
        <taxon>Rotifera</taxon>
        <taxon>Eurotatoria</taxon>
        <taxon>Bdelloidea</taxon>
        <taxon>Adinetida</taxon>
        <taxon>Adinetidae</taxon>
        <taxon>Adineta</taxon>
    </lineage>
</organism>
<dbReference type="GO" id="GO:0005634">
    <property type="term" value="C:nucleus"/>
    <property type="evidence" value="ECO:0007669"/>
    <property type="project" value="UniProtKB-SubCell"/>
</dbReference>
<protein>
    <recommendedName>
        <fullName evidence="6">HAT C-terminal dimerisation domain-containing protein</fullName>
    </recommendedName>
</protein>